<dbReference type="EMBL" id="UINC01103841">
    <property type="protein sequence ID" value="SVC66540.1"/>
    <property type="molecule type" value="Genomic_DNA"/>
</dbReference>
<accession>A0A382P0Z1</accession>
<organism evidence="1">
    <name type="scientific">marine metagenome</name>
    <dbReference type="NCBI Taxonomy" id="408172"/>
    <lineage>
        <taxon>unclassified sequences</taxon>
        <taxon>metagenomes</taxon>
        <taxon>ecological metagenomes</taxon>
    </lineage>
</organism>
<dbReference type="PANTHER" id="PTHR11933">
    <property type="entry name" value="TRNA 5-METHYLAMINOMETHYL-2-THIOURIDYLATE -METHYLTRANSFERASE"/>
    <property type="match status" value="1"/>
</dbReference>
<protein>
    <submittedName>
        <fullName evidence="1">Uncharacterized protein</fullName>
    </submittedName>
</protein>
<name>A0A382P0Z1_9ZZZZ</name>
<gene>
    <name evidence="1" type="ORF">METZ01_LOCUS319394</name>
</gene>
<dbReference type="Pfam" id="PF03054">
    <property type="entry name" value="tRNA_Me_trans"/>
    <property type="match status" value="1"/>
</dbReference>
<dbReference type="GO" id="GO:0002143">
    <property type="term" value="P:tRNA wobble position uridine thiolation"/>
    <property type="evidence" value="ECO:0007669"/>
    <property type="project" value="TreeGrafter"/>
</dbReference>
<sequence length="169" mass="19220">MGKERVVVAMSGGVDSCVAAWLLKNDGYDVVGITMKLWSDTTPDSTPSYSKGCCTLEDIEDARRVCQIIGAPHYVMNFEKEFQSHVIDYFCDEYQKGRTPHPCLACNDKIKFDFLMQRVRALDVDYVATGHYARLERLGQDVRLLSGLDPMKDQSYALFNLRPEQTKHL</sequence>
<feature type="non-terminal residue" evidence="1">
    <location>
        <position position="169"/>
    </location>
</feature>
<dbReference type="AlphaFoldDB" id="A0A382P0Z1"/>
<dbReference type="Gene3D" id="3.40.50.620">
    <property type="entry name" value="HUPs"/>
    <property type="match status" value="1"/>
</dbReference>
<dbReference type="SUPFAM" id="SSF52402">
    <property type="entry name" value="Adenine nucleotide alpha hydrolases-like"/>
    <property type="match status" value="1"/>
</dbReference>
<evidence type="ECO:0000313" key="1">
    <source>
        <dbReference type="EMBL" id="SVC66540.1"/>
    </source>
</evidence>
<proteinExistence type="predicted"/>
<dbReference type="InterPro" id="IPR014729">
    <property type="entry name" value="Rossmann-like_a/b/a_fold"/>
</dbReference>
<reference evidence="1" key="1">
    <citation type="submission" date="2018-05" db="EMBL/GenBank/DDBJ databases">
        <authorList>
            <person name="Lanie J.A."/>
            <person name="Ng W.-L."/>
            <person name="Kazmierczak K.M."/>
            <person name="Andrzejewski T.M."/>
            <person name="Davidsen T.M."/>
            <person name="Wayne K.J."/>
            <person name="Tettelin H."/>
            <person name="Glass J.I."/>
            <person name="Rusch D."/>
            <person name="Podicherti R."/>
            <person name="Tsui H.-C.T."/>
            <person name="Winkler M.E."/>
        </authorList>
    </citation>
    <scope>NUCLEOTIDE SEQUENCE</scope>
</reference>
<dbReference type="PANTHER" id="PTHR11933:SF5">
    <property type="entry name" value="MITOCHONDRIAL TRNA-SPECIFIC 2-THIOURIDYLASE 1"/>
    <property type="match status" value="1"/>
</dbReference>